<gene>
    <name evidence="1" type="ORF">E0946_02515</name>
</gene>
<name>A0AC61QK24_9BACT</name>
<dbReference type="EMBL" id="SMOG01000004">
    <property type="protein sequence ID" value="TDF73651.1"/>
    <property type="molecule type" value="Genomic_DNA"/>
</dbReference>
<evidence type="ECO:0000313" key="1">
    <source>
        <dbReference type="EMBL" id="TDF73651.1"/>
    </source>
</evidence>
<organism evidence="1 2">
    <name type="scientific">Candidatus Syntrophosphaera thermopropionivorans</name>
    <dbReference type="NCBI Taxonomy" id="2593015"/>
    <lineage>
        <taxon>Bacteria</taxon>
        <taxon>Pseudomonadati</taxon>
        <taxon>Candidatus Cloacimonadota</taxon>
        <taxon>Candidatus Cloacimonadia</taxon>
        <taxon>Candidatus Cloacimonadales</taxon>
        <taxon>Candidatus Cloacimonadaceae</taxon>
        <taxon>Candidatus Syntrophosphaera</taxon>
    </lineage>
</organism>
<comment type="caution">
    <text evidence="1">The sequence shown here is derived from an EMBL/GenBank/DDBJ whole genome shotgun (WGS) entry which is preliminary data.</text>
</comment>
<evidence type="ECO:0000313" key="2">
    <source>
        <dbReference type="Proteomes" id="UP000294588"/>
    </source>
</evidence>
<proteinExistence type="predicted"/>
<keyword evidence="2" id="KW-1185">Reference proteome</keyword>
<reference evidence="1" key="1">
    <citation type="submission" date="2019-03" db="EMBL/GenBank/DDBJ databases">
        <title>Candidatus Syntrophosphaera thermopropionivorans: a novel player in syntrophic propionate oxidation during anaerobic digestion.</title>
        <authorList>
            <person name="Dyksma S."/>
        </authorList>
    </citation>
    <scope>NUCLEOTIDE SEQUENCE</scope>
    <source>
        <strain evidence="1">W5</strain>
    </source>
</reference>
<protein>
    <submittedName>
        <fullName evidence="1">Iron-sulfur cluster assembly scaffold protein</fullName>
    </submittedName>
</protein>
<sequence>MQYSQIVLDHFMHPHNVGKLENPDAEATEGSPACGDQVTMFLKVNPETKVIEDIKFLSYGCASNIATASIITDLAKGKTLDEAKKITWQQAMEELGGLPPVKVHCAVLAVDTLQSAISNYEIAHGLKEVPNFGKDTIIEELRKIIYPKVGEDIVTLKMVKYVGFNDGEVIIDLNLMNFDQWRDNIAEEIREHLKKYAEIKNIQINFPDSQAT</sequence>
<accession>A0AC61QK24</accession>
<dbReference type="Proteomes" id="UP000294588">
    <property type="component" value="Unassembled WGS sequence"/>
</dbReference>